<comment type="caution">
    <text evidence="2">The sequence shown here is derived from an EMBL/GenBank/DDBJ whole genome shotgun (WGS) entry which is preliminary data.</text>
</comment>
<keyword evidence="1" id="KW-1133">Transmembrane helix</keyword>
<name>A0A8X6TYA4_NEPPI</name>
<keyword evidence="3" id="KW-1185">Reference proteome</keyword>
<feature type="transmembrane region" description="Helical" evidence="1">
    <location>
        <begin position="21"/>
        <end position="42"/>
    </location>
</feature>
<protein>
    <submittedName>
        <fullName evidence="2">Uncharacterized protein</fullName>
    </submittedName>
</protein>
<dbReference type="Proteomes" id="UP000887013">
    <property type="component" value="Unassembled WGS sequence"/>
</dbReference>
<reference evidence="2" key="1">
    <citation type="submission" date="2020-08" db="EMBL/GenBank/DDBJ databases">
        <title>Multicomponent nature underlies the extraordinary mechanical properties of spider dragline silk.</title>
        <authorList>
            <person name="Kono N."/>
            <person name="Nakamura H."/>
            <person name="Mori M."/>
            <person name="Yoshida Y."/>
            <person name="Ohtoshi R."/>
            <person name="Malay A.D."/>
            <person name="Moran D.A.P."/>
            <person name="Tomita M."/>
            <person name="Numata K."/>
            <person name="Arakawa K."/>
        </authorList>
    </citation>
    <scope>NUCLEOTIDE SEQUENCE</scope>
</reference>
<evidence type="ECO:0000313" key="2">
    <source>
        <dbReference type="EMBL" id="GFT59963.1"/>
    </source>
</evidence>
<organism evidence="2 3">
    <name type="scientific">Nephila pilipes</name>
    <name type="common">Giant wood spider</name>
    <name type="synonym">Nephila maculata</name>
    <dbReference type="NCBI Taxonomy" id="299642"/>
    <lineage>
        <taxon>Eukaryota</taxon>
        <taxon>Metazoa</taxon>
        <taxon>Ecdysozoa</taxon>
        <taxon>Arthropoda</taxon>
        <taxon>Chelicerata</taxon>
        <taxon>Arachnida</taxon>
        <taxon>Araneae</taxon>
        <taxon>Araneomorphae</taxon>
        <taxon>Entelegynae</taxon>
        <taxon>Araneoidea</taxon>
        <taxon>Nephilidae</taxon>
        <taxon>Nephila</taxon>
    </lineage>
</organism>
<proteinExistence type="predicted"/>
<accession>A0A8X6TYA4</accession>
<sequence>MVIRTSSDVMKMENVGFHRNHLASVNLGSGIRTFCFVFVFSFCCSTPTIHFVCCVTKYRVCYSLRGHARGTKAVYCYLVRLSSIPNALAHKVSFPWTLAFKKLHLWQSVQGRWGIRKEGWS</sequence>
<gene>
    <name evidence="2" type="ORF">NPIL_209811</name>
</gene>
<evidence type="ECO:0000256" key="1">
    <source>
        <dbReference type="SAM" id="Phobius"/>
    </source>
</evidence>
<dbReference type="AlphaFoldDB" id="A0A8X6TYA4"/>
<dbReference type="EMBL" id="BMAW01018758">
    <property type="protein sequence ID" value="GFT59963.1"/>
    <property type="molecule type" value="Genomic_DNA"/>
</dbReference>
<keyword evidence="1" id="KW-0812">Transmembrane</keyword>
<evidence type="ECO:0000313" key="3">
    <source>
        <dbReference type="Proteomes" id="UP000887013"/>
    </source>
</evidence>
<keyword evidence="1" id="KW-0472">Membrane</keyword>